<proteinExistence type="predicted"/>
<reference evidence="1 2" key="1">
    <citation type="submission" date="2024-01" db="EMBL/GenBank/DDBJ databases">
        <title>The complete chloroplast genome sequence of Lithospermum erythrorhizon: insights into the phylogenetic relationship among Boraginaceae species and the maternal lineages of purple gromwells.</title>
        <authorList>
            <person name="Okada T."/>
            <person name="Watanabe K."/>
        </authorList>
    </citation>
    <scope>NUCLEOTIDE SEQUENCE [LARGE SCALE GENOMIC DNA]</scope>
</reference>
<dbReference type="SUPFAM" id="SSF56672">
    <property type="entry name" value="DNA/RNA polymerases"/>
    <property type="match status" value="1"/>
</dbReference>
<dbReference type="AlphaFoldDB" id="A0AAV3RQ76"/>
<keyword evidence="1" id="KW-0675">Receptor</keyword>
<dbReference type="PANTHER" id="PTHR11439">
    <property type="entry name" value="GAG-POL-RELATED RETROTRANSPOSON"/>
    <property type="match status" value="1"/>
</dbReference>
<dbReference type="Proteomes" id="UP001454036">
    <property type="component" value="Unassembled WGS sequence"/>
</dbReference>
<dbReference type="CDD" id="cd09272">
    <property type="entry name" value="RNase_HI_RT_Ty1"/>
    <property type="match status" value="1"/>
</dbReference>
<keyword evidence="2" id="KW-1185">Reference proteome</keyword>
<sequence>MEHNQKLGISQSPDTADRAKYRRLVGRLLYLEFTRPDIGFAVHILSQFLQKPKEEHWDAELRVVRYLKGCPGQGILFHRMSDLTYKGWCNSDWAACSVSRRSVTGWIVFLGASPVSWKSKKQDTVSFSSAEAQYRAMARVTCSMRVYCDSQSAIHLAKTPVFHERSKHIEVECHFLRDAIVDGTIDPSHVPTDSQLADIVTKPLGAIQFIALRDKLTIHNLHAPT</sequence>
<name>A0AAV3RQ76_LITER</name>
<protein>
    <submittedName>
        <fullName evidence="1">Transmembrane signal receptor</fullName>
    </submittedName>
</protein>
<dbReference type="PANTHER" id="PTHR11439:SF462">
    <property type="match status" value="1"/>
</dbReference>
<keyword evidence="1" id="KW-0472">Membrane</keyword>
<organism evidence="1 2">
    <name type="scientific">Lithospermum erythrorhizon</name>
    <name type="common">Purple gromwell</name>
    <name type="synonym">Lithospermum officinale var. erythrorhizon</name>
    <dbReference type="NCBI Taxonomy" id="34254"/>
    <lineage>
        <taxon>Eukaryota</taxon>
        <taxon>Viridiplantae</taxon>
        <taxon>Streptophyta</taxon>
        <taxon>Embryophyta</taxon>
        <taxon>Tracheophyta</taxon>
        <taxon>Spermatophyta</taxon>
        <taxon>Magnoliopsida</taxon>
        <taxon>eudicotyledons</taxon>
        <taxon>Gunneridae</taxon>
        <taxon>Pentapetalae</taxon>
        <taxon>asterids</taxon>
        <taxon>lamiids</taxon>
        <taxon>Boraginales</taxon>
        <taxon>Boraginaceae</taxon>
        <taxon>Boraginoideae</taxon>
        <taxon>Lithospermeae</taxon>
        <taxon>Lithospermum</taxon>
    </lineage>
</organism>
<evidence type="ECO:0000313" key="1">
    <source>
        <dbReference type="EMBL" id="GAA0177421.1"/>
    </source>
</evidence>
<gene>
    <name evidence="1" type="ORF">LIER_29693</name>
</gene>
<keyword evidence="1" id="KW-0812">Transmembrane</keyword>
<dbReference type="InterPro" id="IPR043502">
    <property type="entry name" value="DNA/RNA_pol_sf"/>
</dbReference>
<dbReference type="EMBL" id="BAABME010010316">
    <property type="protein sequence ID" value="GAA0177421.1"/>
    <property type="molecule type" value="Genomic_DNA"/>
</dbReference>
<comment type="caution">
    <text evidence="1">The sequence shown here is derived from an EMBL/GenBank/DDBJ whole genome shotgun (WGS) entry which is preliminary data.</text>
</comment>
<accession>A0AAV3RQ76</accession>
<evidence type="ECO:0000313" key="2">
    <source>
        <dbReference type="Proteomes" id="UP001454036"/>
    </source>
</evidence>